<dbReference type="Proteomes" id="UP001152797">
    <property type="component" value="Unassembled WGS sequence"/>
</dbReference>
<protein>
    <submittedName>
        <fullName evidence="4">Cellulase</fullName>
    </submittedName>
</protein>
<evidence type="ECO:0000256" key="1">
    <source>
        <dbReference type="SAM" id="Phobius"/>
    </source>
</evidence>
<feature type="transmembrane region" description="Helical" evidence="1">
    <location>
        <begin position="54"/>
        <end position="77"/>
    </location>
</feature>
<evidence type="ECO:0000313" key="5">
    <source>
        <dbReference type="Proteomes" id="UP001152797"/>
    </source>
</evidence>
<comment type="caution">
    <text evidence="2">The sequence shown here is derived from an EMBL/GenBank/DDBJ whole genome shotgun (WGS) entry which is preliminary data.</text>
</comment>
<evidence type="ECO:0000313" key="4">
    <source>
        <dbReference type="EMBL" id="CAL4779569.1"/>
    </source>
</evidence>
<name>A0A9P1FZT6_9DINO</name>
<dbReference type="EMBL" id="CAMXCT010001691">
    <property type="protein sequence ID" value="CAI3992257.1"/>
    <property type="molecule type" value="Genomic_DNA"/>
</dbReference>
<keyword evidence="1" id="KW-0472">Membrane</keyword>
<reference evidence="2" key="1">
    <citation type="submission" date="2022-10" db="EMBL/GenBank/DDBJ databases">
        <authorList>
            <person name="Chen Y."/>
            <person name="Dougan E. K."/>
            <person name="Chan C."/>
            <person name="Rhodes N."/>
            <person name="Thang M."/>
        </authorList>
    </citation>
    <scope>NUCLEOTIDE SEQUENCE</scope>
</reference>
<sequence>MAECQKVCFDEEVIEEGRFQEVGQGMGDYAYAAQHVGKNQGNLMRVEAKKGYRCSNFCQVCLCLAVLALFIGLLLWLTTAPVFDFGHSPGHSETNFDDTQGHDFDCNQGYDDWDKQWNLAKKQFCCEHRGRGCEHANFDCVGSPNNWELDHRVRCCDKGVKEACVPKAHPYNCNAGLTNWKHGWSFGKKKWCCEKEKVGCAEAPHPGHHPVHVVHVHHVHPLHHSHMVPVPAPAPFHYHDYHAVHVPARHVPYHCDVGLSQWTVLWSGAKKAYCCSKHSVFCGGAGFGGHYDHSHSYVTYSDSPHFTHADAYHGHAGYGYYTGDHSYSYGHGGSYGEDGYSYGSYGHGHFSHGGSFGHGHYSHHGGSYSASIPSCGESVAHKCPSDWATGTGGFHCLHQLARQTSHKAYLKSGGACRPAKQGPFPFNDCQDQCRIGSPHRQVEK</sequence>
<dbReference type="EMBL" id="CAMXCT020001691">
    <property type="protein sequence ID" value="CAL1145632.1"/>
    <property type="molecule type" value="Genomic_DNA"/>
</dbReference>
<proteinExistence type="predicted"/>
<evidence type="ECO:0000313" key="2">
    <source>
        <dbReference type="EMBL" id="CAI3992257.1"/>
    </source>
</evidence>
<organism evidence="2">
    <name type="scientific">Cladocopium goreaui</name>
    <dbReference type="NCBI Taxonomy" id="2562237"/>
    <lineage>
        <taxon>Eukaryota</taxon>
        <taxon>Sar</taxon>
        <taxon>Alveolata</taxon>
        <taxon>Dinophyceae</taxon>
        <taxon>Suessiales</taxon>
        <taxon>Symbiodiniaceae</taxon>
        <taxon>Cladocopium</taxon>
    </lineage>
</organism>
<reference evidence="3" key="2">
    <citation type="submission" date="2024-04" db="EMBL/GenBank/DDBJ databases">
        <authorList>
            <person name="Chen Y."/>
            <person name="Shah S."/>
            <person name="Dougan E. K."/>
            <person name="Thang M."/>
            <person name="Chan C."/>
        </authorList>
    </citation>
    <scope>NUCLEOTIDE SEQUENCE [LARGE SCALE GENOMIC DNA]</scope>
</reference>
<keyword evidence="5" id="KW-1185">Reference proteome</keyword>
<evidence type="ECO:0000313" key="3">
    <source>
        <dbReference type="EMBL" id="CAL1145632.1"/>
    </source>
</evidence>
<dbReference type="AlphaFoldDB" id="A0A9P1FZT6"/>
<keyword evidence="1" id="KW-1133">Transmembrane helix</keyword>
<gene>
    <name evidence="2" type="ORF">C1SCF055_LOCUS19100</name>
</gene>
<keyword evidence="1" id="KW-0812">Transmembrane</keyword>
<dbReference type="EMBL" id="CAMXCT030001691">
    <property type="protein sequence ID" value="CAL4779569.1"/>
    <property type="molecule type" value="Genomic_DNA"/>
</dbReference>
<accession>A0A9P1FZT6</accession>